<reference evidence="15 16" key="1">
    <citation type="submission" date="2019-12" db="EMBL/GenBank/DDBJ databases">
        <title>Neisseriaceae gen. nov. sp. Genome sequencing and assembly.</title>
        <authorList>
            <person name="Liu Z."/>
            <person name="Li A."/>
        </authorList>
    </citation>
    <scope>NUCLEOTIDE SEQUENCE [LARGE SCALE GENOMIC DNA]</scope>
    <source>
        <strain evidence="15 16">B2N2-7</strain>
    </source>
</reference>
<comment type="caution">
    <text evidence="15">The sequence shown here is derived from an EMBL/GenBank/DDBJ whole genome shotgun (WGS) entry which is preliminary data.</text>
</comment>
<dbReference type="InterPro" id="IPR052168">
    <property type="entry name" value="Cytochrome_b561_oxidase"/>
</dbReference>
<dbReference type="Proteomes" id="UP000467214">
    <property type="component" value="Unassembled WGS sequence"/>
</dbReference>
<evidence type="ECO:0000256" key="3">
    <source>
        <dbReference type="ARBA" id="ARBA00022448"/>
    </source>
</evidence>
<name>A0A845BJY4_9NEIS</name>
<gene>
    <name evidence="15" type="ORF">GQF02_01040</name>
</gene>
<sequence>MLFNSRHSYGSVARAFHWLSALAVIIVLSLAQIKDFFPRQSEARVELWLWHINFGIIIFLLVLPRIVWRLGNKLPAITPPPSALDMLLAHIIHWTLYALMVITPVFGLWSLQAGDATVHLFSLPLPQLFGVDDALSHDIKEIHETLGNVVLWLMLAHIAAALWHHYRIKDDTLTRMGGQQKPD</sequence>
<feature type="transmembrane region" description="Helical" evidence="13">
    <location>
        <begin position="12"/>
        <end position="33"/>
    </location>
</feature>
<dbReference type="Gene3D" id="1.20.950.20">
    <property type="entry name" value="Transmembrane di-heme cytochromes, Chain C"/>
    <property type="match status" value="1"/>
</dbReference>
<dbReference type="EMBL" id="WSSB01000001">
    <property type="protein sequence ID" value="MXR35584.1"/>
    <property type="molecule type" value="Genomic_DNA"/>
</dbReference>
<keyword evidence="10" id="KW-0408">Iron</keyword>
<keyword evidence="16" id="KW-1185">Reference proteome</keyword>
<dbReference type="Pfam" id="PF01292">
    <property type="entry name" value="Ni_hydr_CYTB"/>
    <property type="match status" value="1"/>
</dbReference>
<evidence type="ECO:0000313" key="15">
    <source>
        <dbReference type="EMBL" id="MXR35584.1"/>
    </source>
</evidence>
<dbReference type="GO" id="GO:0022904">
    <property type="term" value="P:respiratory electron transport chain"/>
    <property type="evidence" value="ECO:0007669"/>
    <property type="project" value="InterPro"/>
</dbReference>
<keyword evidence="4" id="KW-1003">Cell membrane</keyword>
<evidence type="ECO:0000313" key="16">
    <source>
        <dbReference type="Proteomes" id="UP000467214"/>
    </source>
</evidence>
<keyword evidence="7" id="KW-0479">Metal-binding</keyword>
<evidence type="ECO:0000256" key="13">
    <source>
        <dbReference type="SAM" id="Phobius"/>
    </source>
</evidence>
<feature type="domain" description="Cytochrome b561 bacterial/Ni-hydrogenase" evidence="14">
    <location>
        <begin position="9"/>
        <end position="177"/>
    </location>
</feature>
<keyword evidence="3" id="KW-0813">Transport</keyword>
<comment type="subcellular location">
    <subcellularLocation>
        <location evidence="2">Cell membrane</location>
        <topology evidence="2">Multi-pass membrane protein</topology>
    </subcellularLocation>
</comment>
<dbReference type="PANTHER" id="PTHR30529:SF3">
    <property type="entry name" value="CYTOCHROME B561 HOMOLOG 1"/>
    <property type="match status" value="1"/>
</dbReference>
<dbReference type="AlphaFoldDB" id="A0A845BJY4"/>
<dbReference type="GO" id="GO:0009055">
    <property type="term" value="F:electron transfer activity"/>
    <property type="evidence" value="ECO:0007669"/>
    <property type="project" value="InterPro"/>
</dbReference>
<evidence type="ECO:0000256" key="11">
    <source>
        <dbReference type="ARBA" id="ARBA00023136"/>
    </source>
</evidence>
<proteinExistence type="inferred from homology"/>
<evidence type="ECO:0000256" key="2">
    <source>
        <dbReference type="ARBA" id="ARBA00004651"/>
    </source>
</evidence>
<evidence type="ECO:0000259" key="14">
    <source>
        <dbReference type="Pfam" id="PF01292"/>
    </source>
</evidence>
<comment type="cofactor">
    <cofactor evidence="1">
        <name>heme b</name>
        <dbReference type="ChEBI" id="CHEBI:60344"/>
    </cofactor>
</comment>
<feature type="transmembrane region" description="Helical" evidence="13">
    <location>
        <begin position="48"/>
        <end position="67"/>
    </location>
</feature>
<evidence type="ECO:0000256" key="8">
    <source>
        <dbReference type="ARBA" id="ARBA00022982"/>
    </source>
</evidence>
<keyword evidence="11 13" id="KW-0472">Membrane</keyword>
<keyword evidence="8" id="KW-0249">Electron transport</keyword>
<comment type="similarity">
    <text evidence="12">Belongs to the cytochrome b561 family.</text>
</comment>
<dbReference type="SUPFAM" id="SSF81342">
    <property type="entry name" value="Transmembrane di-heme cytochromes"/>
    <property type="match status" value="1"/>
</dbReference>
<dbReference type="GO" id="GO:0046872">
    <property type="term" value="F:metal ion binding"/>
    <property type="evidence" value="ECO:0007669"/>
    <property type="project" value="UniProtKB-KW"/>
</dbReference>
<evidence type="ECO:0000256" key="1">
    <source>
        <dbReference type="ARBA" id="ARBA00001970"/>
    </source>
</evidence>
<dbReference type="GO" id="GO:0020037">
    <property type="term" value="F:heme binding"/>
    <property type="evidence" value="ECO:0007669"/>
    <property type="project" value="TreeGrafter"/>
</dbReference>
<feature type="transmembrane region" description="Helical" evidence="13">
    <location>
        <begin position="149"/>
        <end position="166"/>
    </location>
</feature>
<keyword evidence="5" id="KW-0349">Heme</keyword>
<evidence type="ECO:0000256" key="6">
    <source>
        <dbReference type="ARBA" id="ARBA00022692"/>
    </source>
</evidence>
<dbReference type="InterPro" id="IPR011577">
    <property type="entry name" value="Cyt_b561_bac/Ni-Hgenase"/>
</dbReference>
<accession>A0A845BJY4</accession>
<evidence type="ECO:0000256" key="4">
    <source>
        <dbReference type="ARBA" id="ARBA00022475"/>
    </source>
</evidence>
<evidence type="ECO:0000256" key="9">
    <source>
        <dbReference type="ARBA" id="ARBA00022989"/>
    </source>
</evidence>
<protein>
    <submittedName>
        <fullName evidence="15">Cytochrome b</fullName>
    </submittedName>
</protein>
<dbReference type="InterPro" id="IPR016174">
    <property type="entry name" value="Di-haem_cyt_TM"/>
</dbReference>
<dbReference type="RefSeq" id="WP_160794258.1">
    <property type="nucleotide sequence ID" value="NZ_WSSB01000001.1"/>
</dbReference>
<evidence type="ECO:0000256" key="7">
    <source>
        <dbReference type="ARBA" id="ARBA00022723"/>
    </source>
</evidence>
<dbReference type="GO" id="GO:0005886">
    <property type="term" value="C:plasma membrane"/>
    <property type="evidence" value="ECO:0007669"/>
    <property type="project" value="UniProtKB-SubCell"/>
</dbReference>
<organism evidence="15 16">
    <name type="scientific">Craterilacuibacter sinensis</name>
    <dbReference type="NCBI Taxonomy" id="2686017"/>
    <lineage>
        <taxon>Bacteria</taxon>
        <taxon>Pseudomonadati</taxon>
        <taxon>Pseudomonadota</taxon>
        <taxon>Betaproteobacteria</taxon>
        <taxon>Neisseriales</taxon>
        <taxon>Neisseriaceae</taxon>
        <taxon>Craterilacuibacter</taxon>
    </lineage>
</organism>
<feature type="transmembrane region" description="Helical" evidence="13">
    <location>
        <begin position="87"/>
        <end position="111"/>
    </location>
</feature>
<evidence type="ECO:0000256" key="12">
    <source>
        <dbReference type="ARBA" id="ARBA00037975"/>
    </source>
</evidence>
<keyword evidence="9 13" id="KW-1133">Transmembrane helix</keyword>
<keyword evidence="6 13" id="KW-0812">Transmembrane</keyword>
<evidence type="ECO:0000256" key="10">
    <source>
        <dbReference type="ARBA" id="ARBA00023004"/>
    </source>
</evidence>
<dbReference type="PANTHER" id="PTHR30529">
    <property type="entry name" value="CYTOCHROME B561"/>
    <property type="match status" value="1"/>
</dbReference>
<evidence type="ECO:0000256" key="5">
    <source>
        <dbReference type="ARBA" id="ARBA00022617"/>
    </source>
</evidence>